<keyword evidence="2" id="KW-0812">Transmembrane</keyword>
<organism evidence="3 4">
    <name type="scientific">Winogradskyella litorisediminis</name>
    <dbReference type="NCBI Taxonomy" id="1156618"/>
    <lineage>
        <taxon>Bacteria</taxon>
        <taxon>Pseudomonadati</taxon>
        <taxon>Bacteroidota</taxon>
        <taxon>Flavobacteriia</taxon>
        <taxon>Flavobacteriales</taxon>
        <taxon>Flavobacteriaceae</taxon>
        <taxon>Winogradskyella</taxon>
    </lineage>
</organism>
<feature type="transmembrane region" description="Helical" evidence="2">
    <location>
        <begin position="47"/>
        <end position="68"/>
    </location>
</feature>
<feature type="region of interest" description="Disordered" evidence="1">
    <location>
        <begin position="1"/>
        <end position="25"/>
    </location>
</feature>
<reference evidence="4" key="1">
    <citation type="journal article" date="2019" name="Int. J. Syst. Evol. Microbiol.">
        <title>The Global Catalogue of Microorganisms (GCM) 10K type strain sequencing project: providing services to taxonomists for standard genome sequencing and annotation.</title>
        <authorList>
            <consortium name="The Broad Institute Genomics Platform"/>
            <consortium name="The Broad Institute Genome Sequencing Center for Infectious Disease"/>
            <person name="Wu L."/>
            <person name="Ma J."/>
        </authorList>
    </citation>
    <scope>NUCLEOTIDE SEQUENCE [LARGE SCALE GENOMIC DNA]</scope>
    <source>
        <strain evidence="4">CCUG 62215</strain>
    </source>
</reference>
<keyword evidence="2" id="KW-0472">Membrane</keyword>
<dbReference type="Proteomes" id="UP001597013">
    <property type="component" value="Unassembled WGS sequence"/>
</dbReference>
<dbReference type="RefSeq" id="WP_386132142.1">
    <property type="nucleotide sequence ID" value="NZ_JBHTJL010000016.1"/>
</dbReference>
<name>A0ABW3N9F2_9FLAO</name>
<dbReference type="EMBL" id="JBHTJL010000016">
    <property type="protein sequence ID" value="MFD1064111.1"/>
    <property type="molecule type" value="Genomic_DNA"/>
</dbReference>
<gene>
    <name evidence="3" type="ORF">ACFQ1Q_12710</name>
</gene>
<accession>A0ABW3N9F2</accession>
<evidence type="ECO:0000313" key="4">
    <source>
        <dbReference type="Proteomes" id="UP001597013"/>
    </source>
</evidence>
<keyword evidence="4" id="KW-1185">Reference proteome</keyword>
<comment type="caution">
    <text evidence="3">The sequence shown here is derived from an EMBL/GenBank/DDBJ whole genome shotgun (WGS) entry which is preliminary data.</text>
</comment>
<protein>
    <submittedName>
        <fullName evidence="3">Uncharacterized protein</fullName>
    </submittedName>
</protein>
<keyword evidence="2" id="KW-1133">Transmembrane helix</keyword>
<sequence length="190" mass="21818">MEQNLKDLFKNQPEDKSTKMSQGHEERFLQKLETALPKKRKSTGFGFLNIAASVIVLLGLSYGGFLFFGQETIEPIIPNDVVKTKEIKSMGDFSPQLKKVEDYYLASINLELSKVKLTPENKDLVDGYIERLKDLNTEYQNLTVELNENGPNTETLEALIDNLRIRLNLVTQLKEKLDEFNIDSFKEQRT</sequence>
<evidence type="ECO:0000256" key="1">
    <source>
        <dbReference type="SAM" id="MobiDB-lite"/>
    </source>
</evidence>
<proteinExistence type="predicted"/>
<evidence type="ECO:0000313" key="3">
    <source>
        <dbReference type="EMBL" id="MFD1064111.1"/>
    </source>
</evidence>
<evidence type="ECO:0000256" key="2">
    <source>
        <dbReference type="SAM" id="Phobius"/>
    </source>
</evidence>